<keyword evidence="5" id="KW-1185">Reference proteome</keyword>
<evidence type="ECO:0000256" key="1">
    <source>
        <dbReference type="ARBA" id="ARBA00023122"/>
    </source>
</evidence>
<evidence type="ECO:0000313" key="4">
    <source>
        <dbReference type="EMBL" id="AOT69914.1"/>
    </source>
</evidence>
<dbReference type="KEGG" id="gfe:Gferi_10165"/>
<dbReference type="Gene3D" id="3.10.580.10">
    <property type="entry name" value="CBS-domain"/>
    <property type="match status" value="1"/>
</dbReference>
<dbReference type="InterPro" id="IPR000644">
    <property type="entry name" value="CBS_dom"/>
</dbReference>
<protein>
    <recommendedName>
        <fullName evidence="3">CBS domain-containing protein</fullName>
    </recommendedName>
</protein>
<dbReference type="Proteomes" id="UP000095743">
    <property type="component" value="Chromosome"/>
</dbReference>
<feature type="domain" description="CBS" evidence="3">
    <location>
        <begin position="98"/>
        <end position="149"/>
    </location>
</feature>
<feature type="domain" description="CBS" evidence="3">
    <location>
        <begin position="9"/>
        <end position="65"/>
    </location>
</feature>
<evidence type="ECO:0000259" key="3">
    <source>
        <dbReference type="PROSITE" id="PS51371"/>
    </source>
</evidence>
<dbReference type="Pfam" id="PF00571">
    <property type="entry name" value="CBS"/>
    <property type="match status" value="2"/>
</dbReference>
<dbReference type="InterPro" id="IPR051257">
    <property type="entry name" value="Diverse_CBS-Domain"/>
</dbReference>
<dbReference type="PROSITE" id="PS51371">
    <property type="entry name" value="CBS"/>
    <property type="match status" value="2"/>
</dbReference>
<dbReference type="RefSeq" id="WP_069976087.1">
    <property type="nucleotide sequence ID" value="NZ_CP017269.1"/>
</dbReference>
<dbReference type="PANTHER" id="PTHR43080">
    <property type="entry name" value="CBS DOMAIN-CONTAINING PROTEIN CBSX3, MITOCHONDRIAL"/>
    <property type="match status" value="1"/>
</dbReference>
<accession>A0A1D8GG65</accession>
<name>A0A1D8GG65_9FIRM</name>
<dbReference type="EMBL" id="CP017269">
    <property type="protein sequence ID" value="AOT69914.1"/>
    <property type="molecule type" value="Genomic_DNA"/>
</dbReference>
<dbReference type="SUPFAM" id="SSF54631">
    <property type="entry name" value="CBS-domain pair"/>
    <property type="match status" value="1"/>
</dbReference>
<dbReference type="OrthoDB" id="384703at2"/>
<evidence type="ECO:0000313" key="5">
    <source>
        <dbReference type="Proteomes" id="UP000095743"/>
    </source>
</evidence>
<dbReference type="SMART" id="SM00116">
    <property type="entry name" value="CBS"/>
    <property type="match status" value="2"/>
</dbReference>
<evidence type="ECO:0000256" key="2">
    <source>
        <dbReference type="PROSITE-ProRule" id="PRU00703"/>
    </source>
</evidence>
<dbReference type="PANTHER" id="PTHR43080:SF2">
    <property type="entry name" value="CBS DOMAIN-CONTAINING PROTEIN"/>
    <property type="match status" value="1"/>
</dbReference>
<gene>
    <name evidence="4" type="ORF">Gferi_10165</name>
</gene>
<organism evidence="4 5">
    <name type="scientific">Geosporobacter ferrireducens</name>
    <dbReference type="NCBI Taxonomy" id="1424294"/>
    <lineage>
        <taxon>Bacteria</taxon>
        <taxon>Bacillati</taxon>
        <taxon>Bacillota</taxon>
        <taxon>Clostridia</taxon>
        <taxon>Peptostreptococcales</taxon>
        <taxon>Thermotaleaceae</taxon>
        <taxon>Geosporobacter</taxon>
    </lineage>
</organism>
<sequence length="149" mass="16742">MKLTAKDIMTTEVIWINEDSSAYEAIEILVSLNVNCLPVLNGNGILTGVVTETDLVYIDKKLNRSSYYAYGELNVPIDIRVLNKDLSGLKKITVKEVMTKKLITVKEDASLEKIIDIIINKGIKTIPVINDSKVVGIITRKNILKYYLR</sequence>
<reference evidence="4 5" key="1">
    <citation type="submission" date="2016-09" db="EMBL/GenBank/DDBJ databases">
        <title>Genomic analysis reveals versatility of anaerobic energy metabolism of Geosporobacter ferrireducens IRF9 of phylum Firmicutes.</title>
        <authorList>
            <person name="Kim S.-J."/>
        </authorList>
    </citation>
    <scope>NUCLEOTIDE SEQUENCE [LARGE SCALE GENOMIC DNA]</scope>
    <source>
        <strain evidence="4 5">IRF9</strain>
    </source>
</reference>
<dbReference type="AlphaFoldDB" id="A0A1D8GG65"/>
<proteinExistence type="predicted"/>
<keyword evidence="1 2" id="KW-0129">CBS domain</keyword>
<dbReference type="InterPro" id="IPR046342">
    <property type="entry name" value="CBS_dom_sf"/>
</dbReference>